<organism evidence="9 10">
    <name type="scientific">Thiobacillus sedimenti</name>
    <dbReference type="NCBI Taxonomy" id="3110231"/>
    <lineage>
        <taxon>Bacteria</taxon>
        <taxon>Pseudomonadati</taxon>
        <taxon>Pseudomonadota</taxon>
        <taxon>Betaproteobacteria</taxon>
        <taxon>Nitrosomonadales</taxon>
        <taxon>Thiobacillaceae</taxon>
        <taxon>Thiobacillus</taxon>
    </lineage>
</organism>
<feature type="chain" id="PRO_5045388211" evidence="8">
    <location>
        <begin position="22"/>
        <end position="411"/>
    </location>
</feature>
<dbReference type="PANTHER" id="PTHR35093">
    <property type="entry name" value="OUTER MEMBRANE PROTEIN NMB0088-RELATED"/>
    <property type="match status" value="1"/>
</dbReference>
<feature type="signal peptide" evidence="8">
    <location>
        <begin position="1"/>
        <end position="21"/>
    </location>
</feature>
<dbReference type="Proteomes" id="UP001334732">
    <property type="component" value="Chromosome"/>
</dbReference>
<dbReference type="EMBL" id="CP141769">
    <property type="protein sequence ID" value="WRS39889.1"/>
    <property type="molecule type" value="Genomic_DNA"/>
</dbReference>
<sequence>MKFTRVFAFMALAGLAGSAYATNGYFSHGYGMKAKGMAGAATTNTDDAFGGANNPAAMAFAGNRFDLGVDLFSPRREATMSNPMSTVTVKSDSNYFLIPEFGYTHQMNSDLALGVTVVGNGGMNTDYPAFANGYNMLGGQGRLGIDLMQLIVAPTAAYKITPNHSIGISPLIGYQRFRAEGMADPSTFPPAPTPIPNKGYDDSFGYGVRVGYLGKITPTVTIGAAYASKMNFERFKKYNWLFLENGDFDIPENYNLGASWQATSALKLALDYQRINYSGVKAVGAPPTQGGFGYDDVNVWKLGAEYKLNSAWTLRAGYSHTNNPIKGASAADCGAGSENCMEVTTNILAPAVIKDHATLGFTYTLASGNELTMAYMHAFKNDVSGYNAMSTGTDTIRMYQDSLGIQYSWKM</sequence>
<comment type="subcellular location">
    <subcellularLocation>
        <location evidence="1">Cell outer membrane</location>
        <topology evidence="1">Multi-pass membrane protein</topology>
    </subcellularLocation>
</comment>
<keyword evidence="3" id="KW-1134">Transmembrane beta strand</keyword>
<evidence type="ECO:0000313" key="10">
    <source>
        <dbReference type="Proteomes" id="UP001334732"/>
    </source>
</evidence>
<evidence type="ECO:0000256" key="7">
    <source>
        <dbReference type="ARBA" id="ARBA00023237"/>
    </source>
</evidence>
<evidence type="ECO:0000256" key="8">
    <source>
        <dbReference type="SAM" id="SignalP"/>
    </source>
</evidence>
<comment type="similarity">
    <text evidence="2">Belongs to the OmpP1/FadL family.</text>
</comment>
<keyword evidence="10" id="KW-1185">Reference proteome</keyword>
<name>A0ABZ1CKZ8_9PROT</name>
<keyword evidence="5 8" id="KW-0732">Signal</keyword>
<proteinExistence type="inferred from homology"/>
<accession>A0ABZ1CKZ8</accession>
<dbReference type="PANTHER" id="PTHR35093:SF8">
    <property type="entry name" value="OUTER MEMBRANE PROTEIN NMB0088-RELATED"/>
    <property type="match status" value="1"/>
</dbReference>
<dbReference type="RefSeq" id="WP_324780420.1">
    <property type="nucleotide sequence ID" value="NZ_CP141769.1"/>
</dbReference>
<keyword evidence="7" id="KW-0998">Cell outer membrane</keyword>
<evidence type="ECO:0000256" key="2">
    <source>
        <dbReference type="ARBA" id="ARBA00008163"/>
    </source>
</evidence>
<protein>
    <submittedName>
        <fullName evidence="9">Outer membrane protein transport protein</fullName>
    </submittedName>
</protein>
<evidence type="ECO:0000256" key="6">
    <source>
        <dbReference type="ARBA" id="ARBA00023136"/>
    </source>
</evidence>
<evidence type="ECO:0000313" key="9">
    <source>
        <dbReference type="EMBL" id="WRS39889.1"/>
    </source>
</evidence>
<dbReference type="Pfam" id="PF03349">
    <property type="entry name" value="Toluene_X"/>
    <property type="match status" value="1"/>
</dbReference>
<dbReference type="InterPro" id="IPR005017">
    <property type="entry name" value="OMPP1/FadL/TodX"/>
</dbReference>
<evidence type="ECO:0000256" key="3">
    <source>
        <dbReference type="ARBA" id="ARBA00022452"/>
    </source>
</evidence>
<evidence type="ECO:0000256" key="4">
    <source>
        <dbReference type="ARBA" id="ARBA00022692"/>
    </source>
</evidence>
<keyword evidence="4" id="KW-0812">Transmembrane</keyword>
<evidence type="ECO:0000256" key="1">
    <source>
        <dbReference type="ARBA" id="ARBA00004571"/>
    </source>
</evidence>
<dbReference type="SUPFAM" id="SSF56935">
    <property type="entry name" value="Porins"/>
    <property type="match status" value="1"/>
</dbReference>
<reference evidence="9 10" key="1">
    <citation type="submission" date="2023-12" db="EMBL/GenBank/DDBJ databases">
        <title>Thiobacillus sedimentum sp. nov., a chemolithoautotrophic sulfur-oxidizing bacterium isolated from freshwater sediment.</title>
        <authorList>
            <person name="Luo J."/>
            <person name="Dai C."/>
        </authorList>
    </citation>
    <scope>NUCLEOTIDE SEQUENCE [LARGE SCALE GENOMIC DNA]</scope>
    <source>
        <strain evidence="9 10">SCUT-2</strain>
    </source>
</reference>
<gene>
    <name evidence="9" type="ORF">VA613_03205</name>
</gene>
<keyword evidence="6" id="KW-0472">Membrane</keyword>
<dbReference type="Gene3D" id="2.40.160.60">
    <property type="entry name" value="Outer membrane protein transport protein (OMPP1/FadL/TodX)"/>
    <property type="match status" value="1"/>
</dbReference>
<evidence type="ECO:0000256" key="5">
    <source>
        <dbReference type="ARBA" id="ARBA00022729"/>
    </source>
</evidence>